<evidence type="ECO:0000256" key="7">
    <source>
        <dbReference type="ARBA" id="ARBA00037406"/>
    </source>
</evidence>
<dbReference type="InterPro" id="IPR036329">
    <property type="entry name" value="Aro-AA_hydroxylase_C_sf"/>
</dbReference>
<dbReference type="PANTHER" id="PTHR11473">
    <property type="entry name" value="AROMATIC AMINO ACID HYDROXYLASE"/>
    <property type="match status" value="1"/>
</dbReference>
<dbReference type="PROSITE" id="PS51410">
    <property type="entry name" value="BH4_AAA_HYDROXYL_2"/>
    <property type="match status" value="1"/>
</dbReference>
<reference evidence="15" key="1">
    <citation type="submission" date="2015-02" db="EMBL/GenBank/DDBJ databases">
        <title>Genome sequencing for Strongylocentrotus purpuratus.</title>
        <authorList>
            <person name="Murali S."/>
            <person name="Liu Y."/>
            <person name="Vee V."/>
            <person name="English A."/>
            <person name="Wang M."/>
            <person name="Skinner E."/>
            <person name="Han Y."/>
            <person name="Muzny D.M."/>
            <person name="Worley K.C."/>
            <person name="Gibbs R.A."/>
        </authorList>
    </citation>
    <scope>NUCLEOTIDE SEQUENCE</scope>
</reference>
<dbReference type="InterPro" id="IPR041904">
    <property type="entry name" value="TrpOH_cat"/>
</dbReference>
<organism evidence="14 15">
    <name type="scientific">Strongylocentrotus purpuratus</name>
    <name type="common">Purple sea urchin</name>
    <dbReference type="NCBI Taxonomy" id="7668"/>
    <lineage>
        <taxon>Eukaryota</taxon>
        <taxon>Metazoa</taxon>
        <taxon>Echinodermata</taxon>
        <taxon>Eleutherozoa</taxon>
        <taxon>Echinozoa</taxon>
        <taxon>Echinoidea</taxon>
        <taxon>Euechinoidea</taxon>
        <taxon>Echinacea</taxon>
        <taxon>Camarodonta</taxon>
        <taxon>Echinidea</taxon>
        <taxon>Strongylocentrotidae</taxon>
        <taxon>Strongylocentrotus</taxon>
    </lineage>
</organism>
<evidence type="ECO:0000256" key="3">
    <source>
        <dbReference type="ARBA" id="ARBA00022723"/>
    </source>
</evidence>
<feature type="binding site" evidence="9">
    <location>
        <position position="401"/>
    </location>
    <ligand>
        <name>L-tryptophan</name>
        <dbReference type="ChEBI" id="CHEBI:57912"/>
    </ligand>
</feature>
<keyword evidence="6" id="KW-0503">Monooxygenase</keyword>
<feature type="domain" description="Biopterin-dependent aromatic amino acid hydroxylase family profile" evidence="12">
    <location>
        <begin position="128"/>
        <end position="474"/>
    </location>
</feature>
<dbReference type="AlphaFoldDB" id="A0A7M7RCJ3"/>
<evidence type="ECO:0000256" key="8">
    <source>
        <dbReference type="PIRSR" id="PIRSR000336-1"/>
    </source>
</evidence>
<dbReference type="EnsemblMetazoa" id="XM_779041">
    <property type="protein sequence ID" value="XP_784134"/>
    <property type="gene ID" value="LOC578903"/>
</dbReference>
<feature type="binding site" evidence="8">
    <location>
        <position position="312"/>
    </location>
    <ligand>
        <name>Fe cation</name>
        <dbReference type="ChEBI" id="CHEBI:24875"/>
    </ligand>
</feature>
<dbReference type="InterPro" id="IPR019773">
    <property type="entry name" value="Tyrosine_3-monooxygenase-like"/>
</dbReference>
<keyword evidence="3 8" id="KW-0479">Metal-binding</keyword>
<name>A0A7M7RCJ3_STRPU</name>
<keyword evidence="15" id="KW-1185">Reference proteome</keyword>
<dbReference type="FunFam" id="1.10.800.10:FF:000004">
    <property type="entry name" value="Tyrosine 3-monooxygenase"/>
    <property type="match status" value="1"/>
</dbReference>
<sequence length="479" mass="55042">MSLRRKESRRGEQKRLANMNHANSFDAADRRALLRRMSSSDVLTNAPMIFSIKNELGNLAKVLKLFKENDIRVLHIESRKAHMSSELEIFVDCEGKKKMLKNVMDFMKDAMLLTEVMTPSSSTSAHKKDAENNAEWKNKVPDFPRKISELDKSANRVLTYGEELDADHPGFTDKEYRQRRKVFADIAYNYKHGNIIPRVEYTVQETKTWGQVFSELNRLYPTHACEEYMRNFNILKRDGVYREDKIPQLEDVSRFLKDCTGFQIRPVAGYLSSRDFLAGLAFRLFHCTQYVRHSSDPLYTPEPDCCHDLLGHVPLLADRSFAQFSQEIGLASLGASDEEINKLTTCYFFTVEFGLCKQDGQTRAYGAGLLSSIGELKHALSEEAKVLPFNPAVTSKQECLITTYQEAYFISKSFEEAKQQMREFAATIKRPFEVRYDPYTSSVDVLKSPRDVCDVINNVRDELTILMQVLVKLQAKFDN</sequence>
<dbReference type="InterPro" id="IPR018301">
    <property type="entry name" value="ArAA_hydroxylase_Fe/CU_BS"/>
</dbReference>
<evidence type="ECO:0000256" key="1">
    <source>
        <dbReference type="ARBA" id="ARBA00001954"/>
    </source>
</evidence>
<evidence type="ECO:0000256" key="2">
    <source>
        <dbReference type="ARBA" id="ARBA00009712"/>
    </source>
</evidence>
<dbReference type="PANTHER" id="PTHR11473:SF23">
    <property type="entry name" value="TRYPTOPHAN 5-HYDROXYLASE 1"/>
    <property type="match status" value="1"/>
</dbReference>
<dbReference type="GO" id="GO:0009072">
    <property type="term" value="P:aromatic amino acid metabolic process"/>
    <property type="evidence" value="ECO:0007669"/>
    <property type="project" value="InterPro"/>
</dbReference>
<dbReference type="CDD" id="cd03346">
    <property type="entry name" value="eu_TrpOH"/>
    <property type="match status" value="1"/>
</dbReference>
<dbReference type="InterPro" id="IPR001273">
    <property type="entry name" value="ArAA_hydroxylase"/>
</dbReference>
<protein>
    <recommendedName>
        <fullName evidence="16">Tryptophan 5-monooxygenase</fullName>
    </recommendedName>
</protein>
<dbReference type="GO" id="GO:0016714">
    <property type="term" value="F:oxidoreductase activity, acting on paired donors, with incorporation or reduction of molecular oxygen, reduced pteridine as one donor, and incorporation of one atom of oxygen"/>
    <property type="evidence" value="ECO:0007669"/>
    <property type="project" value="InterPro"/>
</dbReference>
<dbReference type="RefSeq" id="XP_784134.3">
    <property type="nucleotide sequence ID" value="XM_779041.4"/>
</dbReference>
<comment type="cofactor">
    <cofactor evidence="1 10">
        <name>Fe(2+)</name>
        <dbReference type="ChEBI" id="CHEBI:29033"/>
    </cofactor>
</comment>
<evidence type="ECO:0000313" key="15">
    <source>
        <dbReference type="Proteomes" id="UP000007110"/>
    </source>
</evidence>
<dbReference type="InterPro" id="IPR002912">
    <property type="entry name" value="ACT_dom"/>
</dbReference>
<dbReference type="Proteomes" id="UP000007110">
    <property type="component" value="Unassembled WGS sequence"/>
</dbReference>
<feature type="binding site" evidence="8">
    <location>
        <position position="307"/>
    </location>
    <ligand>
        <name>Fe cation</name>
        <dbReference type="ChEBI" id="CHEBI:24875"/>
    </ligand>
</feature>
<dbReference type="PROSITE" id="PS00367">
    <property type="entry name" value="BH4_AAA_HYDROXYL_1"/>
    <property type="match status" value="1"/>
</dbReference>
<dbReference type="PRINTS" id="PR00372">
    <property type="entry name" value="FYWHYDRXLASE"/>
</dbReference>
<keyword evidence="4" id="KW-0560">Oxidoreductase</keyword>
<accession>A0A7M7RCJ3</accession>
<dbReference type="InterPro" id="IPR019774">
    <property type="entry name" value="Aromatic-AA_hydroxylase_C"/>
</dbReference>
<evidence type="ECO:0000256" key="6">
    <source>
        <dbReference type="ARBA" id="ARBA00023033"/>
    </source>
</evidence>
<evidence type="ECO:0000256" key="10">
    <source>
        <dbReference type="PIRSR" id="PIRSR601273-2"/>
    </source>
</evidence>
<evidence type="ECO:0000256" key="9">
    <source>
        <dbReference type="PIRSR" id="PIRSR601273-1"/>
    </source>
</evidence>
<evidence type="ECO:0000256" key="4">
    <source>
        <dbReference type="ARBA" id="ARBA00023002"/>
    </source>
</evidence>
<dbReference type="GeneID" id="578903"/>
<keyword evidence="5 8" id="KW-0408">Iron</keyword>
<dbReference type="Pfam" id="PF00351">
    <property type="entry name" value="Biopterin_H"/>
    <property type="match status" value="1"/>
</dbReference>
<feature type="region of interest" description="Disordered" evidence="11">
    <location>
        <begin position="1"/>
        <end position="21"/>
    </location>
</feature>
<evidence type="ECO:0000259" key="12">
    <source>
        <dbReference type="PROSITE" id="PS51410"/>
    </source>
</evidence>
<dbReference type="SUPFAM" id="SSF55021">
    <property type="entry name" value="ACT-like"/>
    <property type="match status" value="1"/>
</dbReference>
<dbReference type="GO" id="GO:0046189">
    <property type="term" value="P:phenol-containing compound biosynthetic process"/>
    <property type="evidence" value="ECO:0007669"/>
    <property type="project" value="UniProtKB-ARBA"/>
</dbReference>
<reference evidence="14" key="2">
    <citation type="submission" date="2021-01" db="UniProtKB">
        <authorList>
            <consortium name="EnsemblMetazoa"/>
        </authorList>
    </citation>
    <scope>IDENTIFICATION</scope>
</reference>
<feature type="domain" description="ACT" evidence="13">
    <location>
        <begin position="47"/>
        <end position="124"/>
    </location>
</feature>
<dbReference type="GO" id="GO:0005506">
    <property type="term" value="F:iron ion binding"/>
    <property type="evidence" value="ECO:0007669"/>
    <property type="project" value="InterPro"/>
</dbReference>
<proteinExistence type="inferred from homology"/>
<feature type="binding site" evidence="9">
    <location>
        <position position="371"/>
    </location>
    <ligand>
        <name>L-tryptophan</name>
        <dbReference type="ChEBI" id="CHEBI:57912"/>
    </ligand>
</feature>
<feature type="binding site" evidence="9">
    <location>
        <position position="300"/>
    </location>
    <ligand>
        <name>L-tryptophan</name>
        <dbReference type="ChEBI" id="CHEBI:57912"/>
    </ligand>
</feature>
<evidence type="ECO:0008006" key="16">
    <source>
        <dbReference type="Google" id="ProtNLM"/>
    </source>
</evidence>
<dbReference type="PROSITE" id="PS51671">
    <property type="entry name" value="ACT"/>
    <property type="match status" value="1"/>
</dbReference>
<feature type="binding site" evidence="9">
    <location>
        <position position="270"/>
    </location>
    <ligand>
        <name>L-tryptophan</name>
        <dbReference type="ChEBI" id="CHEBI:57912"/>
    </ligand>
</feature>
<dbReference type="PIRSF" id="PIRSF000336">
    <property type="entry name" value="TH"/>
    <property type="match status" value="1"/>
</dbReference>
<dbReference type="Gene3D" id="1.10.800.10">
    <property type="entry name" value="Aromatic amino acid hydroxylase"/>
    <property type="match status" value="1"/>
</dbReference>
<dbReference type="InterPro" id="IPR036951">
    <property type="entry name" value="ArAA_hydroxylase_sf"/>
</dbReference>
<feature type="binding site" evidence="8">
    <location>
        <position position="352"/>
    </location>
    <ligand>
        <name>Fe cation</name>
        <dbReference type="ChEBI" id="CHEBI:24875"/>
    </ligand>
</feature>
<dbReference type="InterPro" id="IPR045865">
    <property type="entry name" value="ACT-like_dom_sf"/>
</dbReference>
<evidence type="ECO:0000256" key="11">
    <source>
        <dbReference type="SAM" id="MobiDB-lite"/>
    </source>
</evidence>
<evidence type="ECO:0000313" key="14">
    <source>
        <dbReference type="EnsemblMetazoa" id="XP_784134"/>
    </source>
</evidence>
<comment type="similarity">
    <text evidence="2">Belongs to the biopterin-dependent aromatic amino acid hydroxylase family.</text>
</comment>
<feature type="binding site" evidence="9">
    <location>
        <position position="292"/>
    </location>
    <ligand>
        <name>L-tryptophan</name>
        <dbReference type="ChEBI" id="CHEBI:57912"/>
    </ligand>
</feature>
<evidence type="ECO:0000259" key="13">
    <source>
        <dbReference type="PROSITE" id="PS51671"/>
    </source>
</evidence>
<dbReference type="SUPFAM" id="SSF56534">
    <property type="entry name" value="Aromatic aminoacid monoxygenases, catalytic and oligomerization domains"/>
    <property type="match status" value="1"/>
</dbReference>
<evidence type="ECO:0000256" key="5">
    <source>
        <dbReference type="ARBA" id="ARBA00023004"/>
    </source>
</evidence>
<comment type="function">
    <text evidence="7">Oxidizes L-tryptophan to 5-hydroxy-l-tryptophan in the rate-determining step of serotonin biosynthesis.</text>
</comment>